<feature type="compositionally biased region" description="Pro residues" evidence="1">
    <location>
        <begin position="43"/>
        <end position="54"/>
    </location>
</feature>
<evidence type="ECO:0000313" key="2">
    <source>
        <dbReference type="EMBL" id="KAE8257622.1"/>
    </source>
</evidence>
<evidence type="ECO:0000256" key="1">
    <source>
        <dbReference type="SAM" id="MobiDB-lite"/>
    </source>
</evidence>
<keyword evidence="3" id="KW-1185">Reference proteome</keyword>
<reference evidence="2" key="1">
    <citation type="submission" date="2016-04" db="EMBL/GenBank/DDBJ databases">
        <authorList>
            <person name="Nguyen H.D."/>
            <person name="Samba Siva P."/>
            <person name="Cullis J."/>
            <person name="Levesque C.A."/>
            <person name="Hambleton S."/>
        </authorList>
    </citation>
    <scope>NUCLEOTIDE SEQUENCE</scope>
    <source>
        <strain evidence="2">DAOMC 236416</strain>
    </source>
</reference>
<evidence type="ECO:0000313" key="3">
    <source>
        <dbReference type="Proteomes" id="UP000077521"/>
    </source>
</evidence>
<dbReference type="Proteomes" id="UP000077521">
    <property type="component" value="Unassembled WGS sequence"/>
</dbReference>
<organism evidence="2 3">
    <name type="scientific">Tilletia indica</name>
    <dbReference type="NCBI Taxonomy" id="43049"/>
    <lineage>
        <taxon>Eukaryota</taxon>
        <taxon>Fungi</taxon>
        <taxon>Dikarya</taxon>
        <taxon>Basidiomycota</taxon>
        <taxon>Ustilaginomycotina</taxon>
        <taxon>Exobasidiomycetes</taxon>
        <taxon>Tilletiales</taxon>
        <taxon>Tilletiaceae</taxon>
        <taxon>Tilletia</taxon>
    </lineage>
</organism>
<protein>
    <submittedName>
        <fullName evidence="2">Uncharacterized protein</fullName>
    </submittedName>
</protein>
<gene>
    <name evidence="2" type="ORF">A4X13_0g2240</name>
</gene>
<feature type="compositionally biased region" description="Polar residues" evidence="1">
    <location>
        <begin position="87"/>
        <end position="97"/>
    </location>
</feature>
<comment type="caution">
    <text evidence="2">The sequence shown here is derived from an EMBL/GenBank/DDBJ whole genome shotgun (WGS) entry which is preliminary data.</text>
</comment>
<name>A0A8T8TB42_9BASI</name>
<sequence length="557" mass="60709">MSSNTARFAGRLGREATRQRLRLPETLPLPPEEFTSLPLHSSSPPPVEHLPLPVPSSSSLPIPSTAISLFSRQETSPRKRRRKKSAETGQTRAQPVSATKAAKPASPRPDPRTPTSLSSAAVVPDDEGNALSFGPTSDDGFDNDWSFYGTSEPLGNDFNPADISMDYASMLFNEHTAYMARIDSRTWVIEGIINGFTEIGQFYHLTLYEGTGLAGSEDLASSFCSTIRHSYEQHAPGTSSKFVARTTFIKLYFAFVALQQLDVSFSCSICGPTPAIVIADGVVLAYSAALKHAELRPPTTPGVSINEKARKGSIVSFLPSAAARAAARQFAVSLDASTSEQVDVLQSFTIAIEASKSIPLSLRLWIGHFKQLMIDISLSDDIPPGFKMGLQQLVLQFSAHDGILQLCRPFCRSTLSSLSSIDITSTSDDHFARLSTTLARHCPFLGNVFVLLAHNRTNLTSSEWVRSLQLLMASTSDAIDYQLALLDPRPTPPPSTIPQQLSYTQTGTLYGAPQCRTRPAYPRLEEGKEGKSGEKQAMQEGVQEGDVQCRKFYDERA</sequence>
<dbReference type="AlphaFoldDB" id="A0A8T8TB42"/>
<reference evidence="2" key="2">
    <citation type="journal article" date="2019" name="IMA Fungus">
        <title>Genome sequencing and comparison of five Tilletia species to identify candidate genes for the detection of regulated species infecting wheat.</title>
        <authorList>
            <person name="Nguyen H.D.T."/>
            <person name="Sultana T."/>
            <person name="Kesanakurti P."/>
            <person name="Hambleton S."/>
        </authorList>
    </citation>
    <scope>NUCLEOTIDE SEQUENCE</scope>
    <source>
        <strain evidence="2">DAOMC 236416</strain>
    </source>
</reference>
<dbReference type="EMBL" id="LWDF02000102">
    <property type="protein sequence ID" value="KAE8257622.1"/>
    <property type="molecule type" value="Genomic_DNA"/>
</dbReference>
<feature type="compositionally biased region" description="Basic and acidic residues" evidence="1">
    <location>
        <begin position="523"/>
        <end position="534"/>
    </location>
</feature>
<accession>A0A8T8TB42</accession>
<feature type="compositionally biased region" description="Polar residues" evidence="1">
    <location>
        <begin position="65"/>
        <end position="74"/>
    </location>
</feature>
<feature type="region of interest" description="Disordered" evidence="1">
    <location>
        <begin position="1"/>
        <end position="137"/>
    </location>
</feature>
<feature type="compositionally biased region" description="Low complexity" evidence="1">
    <location>
        <begin position="55"/>
        <end position="64"/>
    </location>
</feature>
<proteinExistence type="predicted"/>
<feature type="region of interest" description="Disordered" evidence="1">
    <location>
        <begin position="519"/>
        <end position="546"/>
    </location>
</feature>
<feature type="compositionally biased region" description="Low complexity" evidence="1">
    <location>
        <begin position="32"/>
        <end position="42"/>
    </location>
</feature>